<keyword evidence="1" id="KW-0732">Signal</keyword>
<dbReference type="Proteomes" id="UP000018144">
    <property type="component" value="Unassembled WGS sequence"/>
</dbReference>
<feature type="chain" id="PRO_5004651370" evidence="1">
    <location>
        <begin position="20"/>
        <end position="216"/>
    </location>
</feature>
<reference evidence="2 3" key="1">
    <citation type="journal article" date="2013" name="PLoS Genet.">
        <title>The genome and development-dependent transcriptomes of Pyronema confluens: a window into fungal evolution.</title>
        <authorList>
            <person name="Traeger S."/>
            <person name="Altegoer F."/>
            <person name="Freitag M."/>
            <person name="Gabaldon T."/>
            <person name="Kempken F."/>
            <person name="Kumar A."/>
            <person name="Marcet-Houben M."/>
            <person name="Poggeler S."/>
            <person name="Stajich J.E."/>
            <person name="Nowrousian M."/>
        </authorList>
    </citation>
    <scope>NUCLEOTIDE SEQUENCE [LARGE SCALE GENOMIC DNA]</scope>
    <source>
        <strain evidence="3">CBS 100304</strain>
        <tissue evidence="2">Vegetative mycelium</tissue>
    </source>
</reference>
<dbReference type="AlphaFoldDB" id="U4LDY7"/>
<name>U4LDY7_PYROM</name>
<dbReference type="EMBL" id="HF935433">
    <property type="protein sequence ID" value="CCX30294.1"/>
    <property type="molecule type" value="Genomic_DNA"/>
</dbReference>
<organism evidence="2 3">
    <name type="scientific">Pyronema omphalodes (strain CBS 100304)</name>
    <name type="common">Pyronema confluens</name>
    <dbReference type="NCBI Taxonomy" id="1076935"/>
    <lineage>
        <taxon>Eukaryota</taxon>
        <taxon>Fungi</taxon>
        <taxon>Dikarya</taxon>
        <taxon>Ascomycota</taxon>
        <taxon>Pezizomycotina</taxon>
        <taxon>Pezizomycetes</taxon>
        <taxon>Pezizales</taxon>
        <taxon>Pyronemataceae</taxon>
        <taxon>Pyronema</taxon>
    </lineage>
</organism>
<proteinExistence type="predicted"/>
<accession>U4LDY7</accession>
<evidence type="ECO:0000313" key="3">
    <source>
        <dbReference type="Proteomes" id="UP000018144"/>
    </source>
</evidence>
<evidence type="ECO:0000256" key="1">
    <source>
        <dbReference type="SAM" id="SignalP"/>
    </source>
</evidence>
<gene>
    <name evidence="2" type="ORF">PCON_08436</name>
</gene>
<sequence>MYLSPLVFLLSVFAISTTALPSPSLDSLEGQKLCPIYETGILNFDDLKIGDLSGGSPVYKGFQWPGRIDWYVVGEKPGTQAPYHKGVFSKPHCLFSPFHNMVFFNSNNEFTFDLTSLMITGVTADTRLNDKNLNIRFVGFRKGQTEPSLKKSITVVNAWFNGGPTLVRFGTEWRDIEQVGIEASDTNPTNKPTTPGVLDPGFTIDDVKFSKRRMKC</sequence>
<evidence type="ECO:0000313" key="2">
    <source>
        <dbReference type="EMBL" id="CCX30294.1"/>
    </source>
</evidence>
<protein>
    <submittedName>
        <fullName evidence="2">Uncharacterized protein</fullName>
    </submittedName>
</protein>
<keyword evidence="3" id="KW-1185">Reference proteome</keyword>
<feature type="signal peptide" evidence="1">
    <location>
        <begin position="1"/>
        <end position="19"/>
    </location>
</feature>